<proteinExistence type="predicted"/>
<feature type="region of interest" description="Disordered" evidence="1">
    <location>
        <begin position="46"/>
        <end position="100"/>
    </location>
</feature>
<gene>
    <name evidence="2" type="ORF">M427DRAFT_71537</name>
</gene>
<dbReference type="Proteomes" id="UP000070544">
    <property type="component" value="Unassembled WGS sequence"/>
</dbReference>
<evidence type="ECO:0000313" key="2">
    <source>
        <dbReference type="EMBL" id="KXS13330.1"/>
    </source>
</evidence>
<dbReference type="EMBL" id="KQ965780">
    <property type="protein sequence ID" value="KXS13330.1"/>
    <property type="molecule type" value="Genomic_DNA"/>
</dbReference>
<accession>A0A139A957</accession>
<feature type="compositionally biased region" description="Low complexity" evidence="1">
    <location>
        <begin position="52"/>
        <end position="68"/>
    </location>
</feature>
<dbReference type="AlphaFoldDB" id="A0A139A957"/>
<reference evidence="2 3" key="1">
    <citation type="journal article" date="2015" name="Genome Biol. Evol.">
        <title>Phylogenomic analyses indicate that early fungi evolved digesting cell walls of algal ancestors of land plants.</title>
        <authorList>
            <person name="Chang Y."/>
            <person name="Wang S."/>
            <person name="Sekimoto S."/>
            <person name="Aerts A.L."/>
            <person name="Choi C."/>
            <person name="Clum A."/>
            <person name="LaButti K.M."/>
            <person name="Lindquist E.A."/>
            <person name="Yee Ngan C."/>
            <person name="Ohm R.A."/>
            <person name="Salamov A.A."/>
            <person name="Grigoriev I.V."/>
            <person name="Spatafora J.W."/>
            <person name="Berbee M.L."/>
        </authorList>
    </citation>
    <scope>NUCLEOTIDE SEQUENCE [LARGE SCALE GENOMIC DNA]</scope>
    <source>
        <strain evidence="2 3">JEL478</strain>
    </source>
</reference>
<evidence type="ECO:0000313" key="3">
    <source>
        <dbReference type="Proteomes" id="UP000070544"/>
    </source>
</evidence>
<sequence>MTESRVFQSAGAVDSRLHSALNKMDVILERGPQSTVPTLSRQLAPIRSASLPRTAATSTPSKTAAARPFPSPESPHDTLHQPTHHITSKDPHCPSGPAHRSFATSTQHCFSVLGRRRCACSYSFSYSHFNCTATTSNLIPTSACASVPEQQHTCDKDQDEDRDKIRTKDRLVGRRKRGIEEGVALEVGGGRVEGWAYGVWDRRMVGDLEAGNGRVDSREGVRDPRRWWDSMEGRGGVVGWLAECAGTGSAQLFGSGALQFLADDCPHTFPHRLLPELRRLYVTHFSHIHLLYSQPLDRPDTSFCLA</sequence>
<keyword evidence="3" id="KW-1185">Reference proteome</keyword>
<protein>
    <submittedName>
        <fullName evidence="2">Uncharacterized protein</fullName>
    </submittedName>
</protein>
<evidence type="ECO:0000256" key="1">
    <source>
        <dbReference type="SAM" id="MobiDB-lite"/>
    </source>
</evidence>
<organism evidence="2 3">
    <name type="scientific">Gonapodya prolifera (strain JEL478)</name>
    <name type="common">Monoblepharis prolifera</name>
    <dbReference type="NCBI Taxonomy" id="1344416"/>
    <lineage>
        <taxon>Eukaryota</taxon>
        <taxon>Fungi</taxon>
        <taxon>Fungi incertae sedis</taxon>
        <taxon>Chytridiomycota</taxon>
        <taxon>Chytridiomycota incertae sedis</taxon>
        <taxon>Monoblepharidomycetes</taxon>
        <taxon>Monoblepharidales</taxon>
        <taxon>Gonapodyaceae</taxon>
        <taxon>Gonapodya</taxon>
    </lineage>
</organism>
<name>A0A139A957_GONPJ</name>